<proteinExistence type="predicted"/>
<evidence type="ECO:0000256" key="1">
    <source>
        <dbReference type="SAM" id="MobiDB-lite"/>
    </source>
</evidence>
<sequence>MRGKLWFVGGLAVGFVLGARAGRERYEELVLKGRQVLDHPTVQEAAGVAQAQASRLYTEGKDRLSHTRLGEKIALGNGSSSESDTDDSGRTNATAGSGSTSGSGTATGSSTAATGSGTASGSSTTTGSSTKSGTGTKSSTTAPASRAASGANGTTF</sequence>
<evidence type="ECO:0000313" key="2">
    <source>
        <dbReference type="EMBL" id="MEE6311019.1"/>
    </source>
</evidence>
<evidence type="ECO:0008006" key="4">
    <source>
        <dbReference type="Google" id="ProtNLM"/>
    </source>
</evidence>
<organism evidence="2 3">
    <name type="scientific">Plantactinospora veratri</name>
    <dbReference type="NCBI Taxonomy" id="1436122"/>
    <lineage>
        <taxon>Bacteria</taxon>
        <taxon>Bacillati</taxon>
        <taxon>Actinomycetota</taxon>
        <taxon>Actinomycetes</taxon>
        <taxon>Micromonosporales</taxon>
        <taxon>Micromonosporaceae</taxon>
        <taxon>Plantactinospora</taxon>
    </lineage>
</organism>
<protein>
    <recommendedName>
        <fullName evidence="4">Protoporphyrinogen oxidase</fullName>
    </recommendedName>
</protein>
<feature type="compositionally biased region" description="Basic and acidic residues" evidence="1">
    <location>
        <begin position="59"/>
        <end position="71"/>
    </location>
</feature>
<evidence type="ECO:0000313" key="3">
    <source>
        <dbReference type="Proteomes" id="UP001339911"/>
    </source>
</evidence>
<dbReference type="RefSeq" id="WP_331211037.1">
    <property type="nucleotide sequence ID" value="NZ_JAZGQL010000030.1"/>
</dbReference>
<dbReference type="Proteomes" id="UP001339911">
    <property type="component" value="Unassembled WGS sequence"/>
</dbReference>
<accession>A0ABU7SM55</accession>
<feature type="compositionally biased region" description="Low complexity" evidence="1">
    <location>
        <begin position="93"/>
        <end position="156"/>
    </location>
</feature>
<name>A0ABU7SM55_9ACTN</name>
<keyword evidence="3" id="KW-1185">Reference proteome</keyword>
<feature type="region of interest" description="Disordered" evidence="1">
    <location>
        <begin position="59"/>
        <end position="156"/>
    </location>
</feature>
<gene>
    <name evidence="2" type="ORF">V1634_29685</name>
</gene>
<reference evidence="2 3" key="1">
    <citation type="submission" date="2024-01" db="EMBL/GenBank/DDBJ databases">
        <title>Genome insights into Plantactinospora veratri sp. nov.</title>
        <authorList>
            <person name="Wang L."/>
        </authorList>
    </citation>
    <scope>NUCLEOTIDE SEQUENCE [LARGE SCALE GENOMIC DNA]</scope>
    <source>
        <strain evidence="2 3">NEAU-FHS4</strain>
    </source>
</reference>
<comment type="caution">
    <text evidence="2">The sequence shown here is derived from an EMBL/GenBank/DDBJ whole genome shotgun (WGS) entry which is preliminary data.</text>
</comment>
<dbReference type="EMBL" id="JAZGQL010000030">
    <property type="protein sequence ID" value="MEE6311019.1"/>
    <property type="molecule type" value="Genomic_DNA"/>
</dbReference>